<evidence type="ECO:0000313" key="2">
    <source>
        <dbReference type="EMBL" id="GBO12856.1"/>
    </source>
</evidence>
<dbReference type="Proteomes" id="UP000499080">
    <property type="component" value="Unassembled WGS sequence"/>
</dbReference>
<protein>
    <submittedName>
        <fullName evidence="2">Uncharacterized protein</fullName>
    </submittedName>
</protein>
<sequence length="94" mass="10615">MAIIPFNFYLSEYTSQELMIKGRHLLMAKRFRAAKEAPGVLLERPSSSFKDKGNSPPLLKTHIDSWYCPSSKKTLLFSQPIWASHSNEESAISG</sequence>
<gene>
    <name evidence="1" type="ORF">AVEN_274805_1</name>
    <name evidence="2" type="ORF">AVEN_90688_1</name>
</gene>
<evidence type="ECO:0000313" key="1">
    <source>
        <dbReference type="EMBL" id="GBO12855.1"/>
    </source>
</evidence>
<organism evidence="2 3">
    <name type="scientific">Araneus ventricosus</name>
    <name type="common">Orbweaver spider</name>
    <name type="synonym">Epeira ventricosa</name>
    <dbReference type="NCBI Taxonomy" id="182803"/>
    <lineage>
        <taxon>Eukaryota</taxon>
        <taxon>Metazoa</taxon>
        <taxon>Ecdysozoa</taxon>
        <taxon>Arthropoda</taxon>
        <taxon>Chelicerata</taxon>
        <taxon>Arachnida</taxon>
        <taxon>Araneae</taxon>
        <taxon>Araneomorphae</taxon>
        <taxon>Entelegynae</taxon>
        <taxon>Araneoidea</taxon>
        <taxon>Araneidae</taxon>
        <taxon>Araneus</taxon>
    </lineage>
</organism>
<proteinExistence type="predicted"/>
<dbReference type="AlphaFoldDB" id="A0A4Y2UMF3"/>
<keyword evidence="3" id="KW-1185">Reference proteome</keyword>
<dbReference type="EMBL" id="BGPR01037294">
    <property type="protein sequence ID" value="GBO12856.1"/>
    <property type="molecule type" value="Genomic_DNA"/>
</dbReference>
<comment type="caution">
    <text evidence="2">The sequence shown here is derived from an EMBL/GenBank/DDBJ whole genome shotgun (WGS) entry which is preliminary data.</text>
</comment>
<name>A0A4Y2UMF3_ARAVE</name>
<evidence type="ECO:0000313" key="3">
    <source>
        <dbReference type="Proteomes" id="UP000499080"/>
    </source>
</evidence>
<reference evidence="2 3" key="1">
    <citation type="journal article" date="2019" name="Sci. Rep.">
        <title>Orb-weaving spider Araneus ventricosus genome elucidates the spidroin gene catalogue.</title>
        <authorList>
            <person name="Kono N."/>
            <person name="Nakamura H."/>
            <person name="Ohtoshi R."/>
            <person name="Moran D.A.P."/>
            <person name="Shinohara A."/>
            <person name="Yoshida Y."/>
            <person name="Fujiwara M."/>
            <person name="Mori M."/>
            <person name="Tomita M."/>
            <person name="Arakawa K."/>
        </authorList>
    </citation>
    <scope>NUCLEOTIDE SEQUENCE [LARGE SCALE GENOMIC DNA]</scope>
</reference>
<accession>A0A4Y2UMF3</accession>
<dbReference type="EMBL" id="BGPR01037293">
    <property type="protein sequence ID" value="GBO12855.1"/>
    <property type="molecule type" value="Genomic_DNA"/>
</dbReference>